<protein>
    <recommendedName>
        <fullName evidence="3">Endonuclease/exonuclease/phosphatase domain-containing protein</fullName>
    </recommendedName>
</protein>
<comment type="caution">
    <text evidence="1">The sequence shown here is derived from an EMBL/GenBank/DDBJ whole genome shotgun (WGS) entry which is preliminary data.</text>
</comment>
<dbReference type="Proteomes" id="UP001157938">
    <property type="component" value="Unassembled WGS sequence"/>
</dbReference>
<evidence type="ECO:0000313" key="2">
    <source>
        <dbReference type="Proteomes" id="UP001157938"/>
    </source>
</evidence>
<dbReference type="Gene3D" id="3.60.10.10">
    <property type="entry name" value="Endonuclease/exonuclease/phosphatase"/>
    <property type="match status" value="1"/>
</dbReference>
<dbReference type="EMBL" id="CAKLBC010000507">
    <property type="protein sequence ID" value="CAH0486695.1"/>
    <property type="molecule type" value="Genomic_DNA"/>
</dbReference>
<dbReference type="InterPro" id="IPR036691">
    <property type="entry name" value="Endo/exonu/phosph_ase_sf"/>
</dbReference>
<evidence type="ECO:0008006" key="3">
    <source>
        <dbReference type="Google" id="ProtNLM"/>
    </source>
</evidence>
<accession>A0ABN8BXY6</accession>
<keyword evidence="2" id="KW-1185">Reference proteome</keyword>
<evidence type="ECO:0000313" key="1">
    <source>
        <dbReference type="EMBL" id="CAH0486695.1"/>
    </source>
</evidence>
<sequence length="205" mass="23619">MIKVKTADIKVVLVNIYAPTARRYREAFYALLRKVPFVASDYLLVGGDYNCTQHTLADRSNNTAASNHSSPGLAKWSQQLNLTDSLQLTLPHPGDDDELKAFQHTQYSYTYTLPGKGTASSRIDRWYHSDALRMWVVFTSVPLDGLESDHKGVLLELRDPKHPIIVHKPPQVYPVPSITRVKCTIRHPRTNTYRRKLRRWYHKLH</sequence>
<proteinExistence type="predicted"/>
<organism evidence="1 2">
    <name type="scientific">Peronospora farinosa</name>
    <dbReference type="NCBI Taxonomy" id="134698"/>
    <lineage>
        <taxon>Eukaryota</taxon>
        <taxon>Sar</taxon>
        <taxon>Stramenopiles</taxon>
        <taxon>Oomycota</taxon>
        <taxon>Peronosporomycetes</taxon>
        <taxon>Peronosporales</taxon>
        <taxon>Peronosporaceae</taxon>
        <taxon>Peronospora</taxon>
    </lineage>
</organism>
<name>A0ABN8BXY6_9STRA</name>
<reference evidence="1 2" key="1">
    <citation type="submission" date="2021-11" db="EMBL/GenBank/DDBJ databases">
        <authorList>
            <person name="Islam A."/>
            <person name="Islam S."/>
            <person name="Flora M.S."/>
            <person name="Rahman M."/>
            <person name="Ziaur R.M."/>
            <person name="Epstein J.H."/>
            <person name="Hassan M."/>
            <person name="Klassen M."/>
            <person name="Woodard K."/>
            <person name="Webb A."/>
            <person name="Webby R.J."/>
            <person name="El Zowalaty M.E."/>
        </authorList>
    </citation>
    <scope>NUCLEOTIDE SEQUENCE [LARGE SCALE GENOMIC DNA]</scope>
    <source>
        <strain evidence="1">Pf1</strain>
    </source>
</reference>
<gene>
    <name evidence="1" type="ORF">PFR001_LOCUS2303</name>
</gene>
<dbReference type="SUPFAM" id="SSF56219">
    <property type="entry name" value="DNase I-like"/>
    <property type="match status" value="1"/>
</dbReference>